<feature type="compositionally biased region" description="Polar residues" evidence="1">
    <location>
        <begin position="11"/>
        <end position="22"/>
    </location>
</feature>
<dbReference type="AlphaFoldDB" id="A0A2I0IIR2"/>
<name>A0A2I0IIR2_PUNGR</name>
<gene>
    <name evidence="2" type="ORF">CRG98_035986</name>
</gene>
<evidence type="ECO:0000313" key="3">
    <source>
        <dbReference type="Proteomes" id="UP000233551"/>
    </source>
</evidence>
<reference evidence="2 3" key="1">
    <citation type="submission" date="2017-11" db="EMBL/GenBank/DDBJ databases">
        <title>De-novo sequencing of pomegranate (Punica granatum L.) genome.</title>
        <authorList>
            <person name="Akparov Z."/>
            <person name="Amiraslanov A."/>
            <person name="Hajiyeva S."/>
            <person name="Abbasov M."/>
            <person name="Kaur K."/>
            <person name="Hamwieh A."/>
            <person name="Solovyev V."/>
            <person name="Salamov A."/>
            <person name="Braich B."/>
            <person name="Kosarev P."/>
            <person name="Mahmoud A."/>
            <person name="Hajiyev E."/>
            <person name="Babayeva S."/>
            <person name="Izzatullayeva V."/>
            <person name="Mammadov A."/>
            <person name="Mammadov A."/>
            <person name="Sharifova S."/>
            <person name="Ojaghi J."/>
            <person name="Eynullazada K."/>
            <person name="Bayramov B."/>
            <person name="Abdulazimova A."/>
            <person name="Shahmuradov I."/>
        </authorList>
    </citation>
    <scope>NUCLEOTIDE SEQUENCE [LARGE SCALE GENOMIC DNA]</scope>
    <source>
        <strain evidence="3">cv. AG2017</strain>
        <tissue evidence="2">Leaf</tissue>
    </source>
</reference>
<protein>
    <submittedName>
        <fullName evidence="2">Uncharacterized protein</fullName>
    </submittedName>
</protein>
<comment type="caution">
    <text evidence="2">The sequence shown here is derived from an EMBL/GenBank/DDBJ whole genome shotgun (WGS) entry which is preliminary data.</text>
</comment>
<evidence type="ECO:0000256" key="1">
    <source>
        <dbReference type="SAM" id="MobiDB-lite"/>
    </source>
</evidence>
<sequence>MAVIDAPTPWNRENPQIGNSLDSGGWSHNPCHHPLIGVTGALHPTKIAGDVCGLNSVKINEKLDAVLELLSNRNFVSF</sequence>
<dbReference type="EMBL" id="PGOL01003028">
    <property type="protein sequence ID" value="PKI43610.1"/>
    <property type="molecule type" value="Genomic_DNA"/>
</dbReference>
<evidence type="ECO:0000313" key="2">
    <source>
        <dbReference type="EMBL" id="PKI43610.1"/>
    </source>
</evidence>
<accession>A0A2I0IIR2</accession>
<dbReference type="Proteomes" id="UP000233551">
    <property type="component" value="Unassembled WGS sequence"/>
</dbReference>
<feature type="region of interest" description="Disordered" evidence="1">
    <location>
        <begin position="1"/>
        <end position="24"/>
    </location>
</feature>
<organism evidence="2 3">
    <name type="scientific">Punica granatum</name>
    <name type="common">Pomegranate</name>
    <dbReference type="NCBI Taxonomy" id="22663"/>
    <lineage>
        <taxon>Eukaryota</taxon>
        <taxon>Viridiplantae</taxon>
        <taxon>Streptophyta</taxon>
        <taxon>Embryophyta</taxon>
        <taxon>Tracheophyta</taxon>
        <taxon>Spermatophyta</taxon>
        <taxon>Magnoliopsida</taxon>
        <taxon>eudicotyledons</taxon>
        <taxon>Gunneridae</taxon>
        <taxon>Pentapetalae</taxon>
        <taxon>rosids</taxon>
        <taxon>malvids</taxon>
        <taxon>Myrtales</taxon>
        <taxon>Lythraceae</taxon>
        <taxon>Punica</taxon>
    </lineage>
</organism>
<proteinExistence type="predicted"/>
<keyword evidence="3" id="KW-1185">Reference proteome</keyword>